<keyword evidence="2" id="KW-1185">Reference proteome</keyword>
<evidence type="ECO:0000313" key="1">
    <source>
        <dbReference type="EMBL" id="MXP63996.1"/>
    </source>
</evidence>
<name>A0A845BCZ7_9PROT</name>
<reference evidence="1 2" key="1">
    <citation type="submission" date="2019-03" db="EMBL/GenBank/DDBJ databases">
        <title>Roseomonas sp. a novel Roseomonas species isolated from Sea whip Gorgonian.</title>
        <authorList>
            <person name="Li F."/>
            <person name="Pan X."/>
            <person name="Huang S."/>
            <person name="Li Z."/>
            <person name="Meng B."/>
        </authorList>
    </citation>
    <scope>NUCLEOTIDE SEQUENCE [LARGE SCALE GENOMIC DNA]</scope>
    <source>
        <strain evidence="1 2">M0104</strain>
    </source>
</reference>
<comment type="caution">
    <text evidence="1">The sequence shown here is derived from an EMBL/GenBank/DDBJ whole genome shotgun (WGS) entry which is preliminary data.</text>
</comment>
<protein>
    <submittedName>
        <fullName evidence="1">Uncharacterized protein</fullName>
    </submittedName>
</protein>
<proteinExistence type="predicted"/>
<organism evidence="1 2">
    <name type="scientific">Teichococcus coralli</name>
    <dbReference type="NCBI Taxonomy" id="2545983"/>
    <lineage>
        <taxon>Bacteria</taxon>
        <taxon>Pseudomonadati</taxon>
        <taxon>Pseudomonadota</taxon>
        <taxon>Alphaproteobacteria</taxon>
        <taxon>Acetobacterales</taxon>
        <taxon>Roseomonadaceae</taxon>
        <taxon>Roseomonas</taxon>
    </lineage>
</organism>
<accession>A0A845BCZ7</accession>
<evidence type="ECO:0000313" key="2">
    <source>
        <dbReference type="Proteomes" id="UP000460715"/>
    </source>
</evidence>
<sequence>MEIHEALEFCLRRLQAEPERLLLLARSLSAPAEAQPVVEAALPQPGARAGRTNRAVLQLSQQVLAETITRLRHDNS</sequence>
<dbReference type="Proteomes" id="UP000460715">
    <property type="component" value="Unassembled WGS sequence"/>
</dbReference>
<dbReference type="EMBL" id="SNVJ01000008">
    <property type="protein sequence ID" value="MXP63996.1"/>
    <property type="molecule type" value="Genomic_DNA"/>
</dbReference>
<dbReference type="RefSeq" id="WP_160937111.1">
    <property type="nucleotide sequence ID" value="NZ_SNVJ01000008.1"/>
</dbReference>
<gene>
    <name evidence="1" type="ORF">E0493_11635</name>
</gene>
<dbReference type="AlphaFoldDB" id="A0A845BCZ7"/>